<dbReference type="InterPro" id="IPR036291">
    <property type="entry name" value="NAD(P)-bd_dom_sf"/>
</dbReference>
<dbReference type="PANTHER" id="PTHR43639">
    <property type="entry name" value="OXIDOREDUCTASE, SHORT-CHAIN DEHYDROGENASE/REDUCTASE FAMILY (AFU_ORTHOLOGUE AFUA_5G02870)"/>
    <property type="match status" value="1"/>
</dbReference>
<comment type="caution">
    <text evidence="3">The sequence shown here is derived from an EMBL/GenBank/DDBJ whole genome shotgun (WGS) entry which is preliminary data.</text>
</comment>
<dbReference type="Pfam" id="PF13561">
    <property type="entry name" value="adh_short_C2"/>
    <property type="match status" value="1"/>
</dbReference>
<evidence type="ECO:0000313" key="3">
    <source>
        <dbReference type="EMBL" id="OCT11727.1"/>
    </source>
</evidence>
<name>A0A1C0ZUH8_9BACL</name>
<evidence type="ECO:0000313" key="4">
    <source>
        <dbReference type="Proteomes" id="UP000093309"/>
    </source>
</evidence>
<proteinExistence type="inferred from homology"/>
<reference evidence="4" key="1">
    <citation type="submission" date="2016-05" db="EMBL/GenBank/DDBJ databases">
        <title>Paenibacillus oryzae. sp. nov., isolated from the rice root.</title>
        <authorList>
            <person name="Zhang J."/>
            <person name="Zhang X."/>
        </authorList>
    </citation>
    <scope>NUCLEOTIDE SEQUENCE [LARGE SCALE GENOMIC DNA]</scope>
    <source>
        <strain evidence="4">KCTC13222</strain>
    </source>
</reference>
<dbReference type="RefSeq" id="WP_065855354.1">
    <property type="nucleotide sequence ID" value="NZ_LYPC01000027.1"/>
</dbReference>
<dbReference type="AlphaFoldDB" id="A0A1C0ZUH8"/>
<dbReference type="Proteomes" id="UP000093309">
    <property type="component" value="Unassembled WGS sequence"/>
</dbReference>
<dbReference type="SUPFAM" id="SSF51735">
    <property type="entry name" value="NAD(P)-binding Rossmann-fold domains"/>
    <property type="match status" value="1"/>
</dbReference>
<sequence length="253" mass="27781">MEDLHGKIALVTGSTSGIGKAAAIELARNGVKVAVHGMNEERGRQVVEEISEFGGDAVFIRQNLSLREAPKQLVERIVDHYGGLDILVNNAALICNKPMEDIQHEDWDSLFEVNVKAPFFLTQKALPWLKRSGEGAVIHVSSINRLVNCSNNLVYDAMKAALNHMSRGLSMDLREANIRVNAIMPGGTATPLLNEWFSMTHRSPKEIEQIYKEARNVATPEQIANVIVMLASSRSSWINGAEIPVDGGYHIGS</sequence>
<evidence type="ECO:0000256" key="2">
    <source>
        <dbReference type="ARBA" id="ARBA00023002"/>
    </source>
</evidence>
<dbReference type="STRING" id="512399.A8709_28035"/>
<accession>A0A1C0ZUH8</accession>
<evidence type="ECO:0000256" key="1">
    <source>
        <dbReference type="ARBA" id="ARBA00006484"/>
    </source>
</evidence>
<dbReference type="FunFam" id="3.40.50.720:FF:000084">
    <property type="entry name" value="Short-chain dehydrogenase reductase"/>
    <property type="match status" value="1"/>
</dbReference>
<organism evidence="3 4">
    <name type="scientific">Paenibacillus pectinilyticus</name>
    <dbReference type="NCBI Taxonomy" id="512399"/>
    <lineage>
        <taxon>Bacteria</taxon>
        <taxon>Bacillati</taxon>
        <taxon>Bacillota</taxon>
        <taxon>Bacilli</taxon>
        <taxon>Bacillales</taxon>
        <taxon>Paenibacillaceae</taxon>
        <taxon>Paenibacillus</taxon>
    </lineage>
</organism>
<gene>
    <name evidence="3" type="ORF">A8709_28035</name>
</gene>
<dbReference type="PRINTS" id="PR00080">
    <property type="entry name" value="SDRFAMILY"/>
</dbReference>
<dbReference type="Gene3D" id="3.40.50.720">
    <property type="entry name" value="NAD(P)-binding Rossmann-like Domain"/>
    <property type="match status" value="1"/>
</dbReference>
<keyword evidence="4" id="KW-1185">Reference proteome</keyword>
<dbReference type="InterPro" id="IPR002347">
    <property type="entry name" value="SDR_fam"/>
</dbReference>
<comment type="similarity">
    <text evidence="1">Belongs to the short-chain dehydrogenases/reductases (SDR) family.</text>
</comment>
<keyword evidence="2" id="KW-0560">Oxidoreductase</keyword>
<dbReference type="EMBL" id="LYPC01000027">
    <property type="protein sequence ID" value="OCT11727.1"/>
    <property type="molecule type" value="Genomic_DNA"/>
</dbReference>
<dbReference type="GO" id="GO:0008206">
    <property type="term" value="P:bile acid metabolic process"/>
    <property type="evidence" value="ECO:0007669"/>
    <property type="project" value="UniProtKB-ARBA"/>
</dbReference>
<dbReference type="PANTHER" id="PTHR43639:SF1">
    <property type="entry name" value="SHORT-CHAIN DEHYDROGENASE_REDUCTASE FAMILY PROTEIN"/>
    <property type="match status" value="1"/>
</dbReference>
<dbReference type="OrthoDB" id="9803333at2"/>
<dbReference type="PRINTS" id="PR00081">
    <property type="entry name" value="GDHRDH"/>
</dbReference>
<dbReference type="GO" id="GO:0016491">
    <property type="term" value="F:oxidoreductase activity"/>
    <property type="evidence" value="ECO:0007669"/>
    <property type="project" value="UniProtKB-KW"/>
</dbReference>
<evidence type="ECO:0008006" key="5">
    <source>
        <dbReference type="Google" id="ProtNLM"/>
    </source>
</evidence>
<dbReference type="CDD" id="cd05233">
    <property type="entry name" value="SDR_c"/>
    <property type="match status" value="1"/>
</dbReference>
<protein>
    <recommendedName>
        <fullName evidence="5">3-oxoacyl-ACP reductase</fullName>
    </recommendedName>
</protein>